<accession>X1TYU2</accession>
<gene>
    <name evidence="2" type="ORF">S12H4_54463</name>
</gene>
<evidence type="ECO:0000313" key="2">
    <source>
        <dbReference type="EMBL" id="GAJ10458.1"/>
    </source>
</evidence>
<dbReference type="EMBL" id="BARW01034819">
    <property type="protein sequence ID" value="GAJ10458.1"/>
    <property type="molecule type" value="Genomic_DNA"/>
</dbReference>
<organism evidence="2">
    <name type="scientific">marine sediment metagenome</name>
    <dbReference type="NCBI Taxonomy" id="412755"/>
    <lineage>
        <taxon>unclassified sequences</taxon>
        <taxon>metagenomes</taxon>
        <taxon>ecological metagenomes</taxon>
    </lineage>
</organism>
<comment type="caution">
    <text evidence="2">The sequence shown here is derived from an EMBL/GenBank/DDBJ whole genome shotgun (WGS) entry which is preliminary data.</text>
</comment>
<name>X1TYU2_9ZZZZ</name>
<dbReference type="AlphaFoldDB" id="X1TYU2"/>
<dbReference type="InterPro" id="IPR012437">
    <property type="entry name" value="DUF1638"/>
</dbReference>
<feature type="non-terminal residue" evidence="2">
    <location>
        <position position="1"/>
    </location>
</feature>
<proteinExistence type="predicted"/>
<dbReference type="Pfam" id="PF07796">
    <property type="entry name" value="DUF1638"/>
    <property type="match status" value="1"/>
</dbReference>
<evidence type="ECO:0000259" key="1">
    <source>
        <dbReference type="Pfam" id="PF07796"/>
    </source>
</evidence>
<sequence length="229" mass="26656">YAIVSCGTLRPELNYLRDIGFLNADKIFYTTPGLHENVRELEKQLIKQLTNAKKYSQKIIVVYGSRCYIEPVNPLRTIDKIIEEQGVDVLRIRAKNCIDMLADIEQRKNISGGGKIYWLSPGWLKFWKQIFKNWDIGLANETFPQNDKAIILDSLDIFNEYSEQHPEKLLEISDWMKIPIESYKISLERLKDLLSDCIVRDLEKEIKELKGRWPAHSAKPSMLGELEDL</sequence>
<feature type="domain" description="DUF1638" evidence="1">
    <location>
        <begin position="31"/>
        <end position="194"/>
    </location>
</feature>
<feature type="non-terminal residue" evidence="2">
    <location>
        <position position="229"/>
    </location>
</feature>
<reference evidence="2" key="1">
    <citation type="journal article" date="2014" name="Front. Microbiol.">
        <title>High frequency of phylogenetically diverse reductive dehalogenase-homologous genes in deep subseafloor sedimentary metagenomes.</title>
        <authorList>
            <person name="Kawai M."/>
            <person name="Futagami T."/>
            <person name="Toyoda A."/>
            <person name="Takaki Y."/>
            <person name="Nishi S."/>
            <person name="Hori S."/>
            <person name="Arai W."/>
            <person name="Tsubouchi T."/>
            <person name="Morono Y."/>
            <person name="Uchiyama I."/>
            <person name="Ito T."/>
            <person name="Fujiyama A."/>
            <person name="Inagaki F."/>
            <person name="Takami H."/>
        </authorList>
    </citation>
    <scope>NUCLEOTIDE SEQUENCE</scope>
    <source>
        <strain evidence="2">Expedition CK06-06</strain>
    </source>
</reference>
<protein>
    <recommendedName>
        <fullName evidence="1">DUF1638 domain-containing protein</fullName>
    </recommendedName>
</protein>